<evidence type="ECO:0000256" key="5">
    <source>
        <dbReference type="ARBA" id="ARBA00022842"/>
    </source>
</evidence>
<dbReference type="EMBL" id="WTRN01000123">
    <property type="protein sequence ID" value="MWT85463.1"/>
    <property type="molecule type" value="Genomic_DNA"/>
</dbReference>
<evidence type="ECO:0000313" key="18">
    <source>
        <dbReference type="Proteomes" id="UP000447081"/>
    </source>
</evidence>
<dbReference type="GO" id="GO:0046872">
    <property type="term" value="F:metal ion binding"/>
    <property type="evidence" value="ECO:0007669"/>
    <property type="project" value="UniProtKB-UniRule"/>
</dbReference>
<evidence type="ECO:0000313" key="21">
    <source>
        <dbReference type="Proteomes" id="UP000531813"/>
    </source>
</evidence>
<dbReference type="PANTHER" id="PTHR34353">
    <property type="entry name" value="CRISPR-ASSOCIATED ENDONUCLEASE CAS1 1"/>
    <property type="match status" value="1"/>
</dbReference>
<dbReference type="EC" id="3.1.-.-" evidence="8"/>
<dbReference type="GO" id="GO:0004520">
    <property type="term" value="F:DNA endonuclease activity"/>
    <property type="evidence" value="ECO:0007669"/>
    <property type="project" value="InterPro"/>
</dbReference>
<feature type="binding site" evidence="8">
    <location>
        <position position="208"/>
    </location>
    <ligand>
        <name>Mn(2+)</name>
        <dbReference type="ChEBI" id="CHEBI:29035"/>
    </ligand>
</feature>
<keyword evidence="4 8" id="KW-0378">Hydrolase</keyword>
<dbReference type="HAMAP" id="MF_01470">
    <property type="entry name" value="Cas1"/>
    <property type="match status" value="1"/>
</dbReference>
<evidence type="ECO:0000256" key="2">
    <source>
        <dbReference type="ARBA" id="ARBA00022723"/>
    </source>
</evidence>
<dbReference type="Proteomes" id="UP000480485">
    <property type="component" value="Unassembled WGS sequence"/>
</dbReference>
<comment type="similarity">
    <text evidence="8">Belongs to the CRISPR-associated endonuclease Cas1 family.</text>
</comment>
<evidence type="ECO:0000313" key="12">
    <source>
        <dbReference type="EMBL" id="MDR6045950.1"/>
    </source>
</evidence>
<dbReference type="GO" id="GO:0043571">
    <property type="term" value="P:maintenance of CRISPR repeat elements"/>
    <property type="evidence" value="ECO:0007669"/>
    <property type="project" value="UniProtKB-UniRule"/>
</dbReference>
<keyword evidence="6 8" id="KW-0051">Antiviral defense</keyword>
<comment type="cofactor">
    <cofactor evidence="8">
        <name>Mg(2+)</name>
        <dbReference type="ChEBI" id="CHEBI:18420"/>
    </cofactor>
    <cofactor evidence="8">
        <name>Mn(2+)</name>
        <dbReference type="ChEBI" id="CHEBI:29035"/>
    </cofactor>
</comment>
<evidence type="ECO:0000256" key="8">
    <source>
        <dbReference type="HAMAP-Rule" id="MF_01470"/>
    </source>
</evidence>
<evidence type="ECO:0000313" key="13">
    <source>
        <dbReference type="EMBL" id="MWR39121.1"/>
    </source>
</evidence>
<evidence type="ECO:0000256" key="1">
    <source>
        <dbReference type="ARBA" id="ARBA00022722"/>
    </source>
</evidence>
<feature type="binding site" evidence="8">
    <location>
        <position position="221"/>
    </location>
    <ligand>
        <name>Mn(2+)</name>
        <dbReference type="ChEBI" id="CHEBI:29035"/>
    </ligand>
</feature>
<dbReference type="OMA" id="IWVGEAG"/>
<feature type="region of interest" description="Disordered" evidence="9">
    <location>
        <begin position="277"/>
        <end position="305"/>
    </location>
</feature>
<reference evidence="11 21" key="4">
    <citation type="submission" date="2019-12" db="EMBL/GenBank/DDBJ databases">
        <authorList>
            <consortium name="GenomeTrakr network: Whole genome sequencing for foodborne pathogen traceback"/>
        </authorList>
    </citation>
    <scope>NUCLEOTIDE SEQUENCE [LARGE SCALE GENOMIC DNA]</scope>
    <source>
        <strain evidence="11 21">PSU-2243</strain>
    </source>
</reference>
<reference evidence="17 19" key="3">
    <citation type="submission" date="2019-12" db="EMBL/GenBank/DDBJ databases">
        <title>Enteriobacteria Tanzani isolates_8377-8380.</title>
        <authorList>
            <person name="Subbiah M."/>
            <person name="Call D."/>
        </authorList>
    </citation>
    <scope>NUCLEOTIDE SEQUENCE [LARGE SCALE GENOMIC DNA]</scope>
    <source>
        <strain evidence="15 20">8378wC7</strain>
        <strain evidence="13 19">8379wE2</strain>
        <strain evidence="14 17">8379wE6</strain>
    </source>
</reference>
<dbReference type="CDD" id="cd09719">
    <property type="entry name" value="Cas1_I-E"/>
    <property type="match status" value="1"/>
</dbReference>
<dbReference type="EMBL" id="WUIG01000060">
    <property type="protein sequence ID" value="MXJ08123.1"/>
    <property type="molecule type" value="Genomic_DNA"/>
</dbReference>
<dbReference type="GO" id="GO:0003677">
    <property type="term" value="F:DNA binding"/>
    <property type="evidence" value="ECO:0007669"/>
    <property type="project" value="UniProtKB-KW"/>
</dbReference>
<dbReference type="RefSeq" id="WP_000220067.1">
    <property type="nucleotide sequence ID" value="NZ_AP019675.1"/>
</dbReference>
<dbReference type="GO" id="GO:0016787">
    <property type="term" value="F:hydrolase activity"/>
    <property type="evidence" value="ECO:0007669"/>
    <property type="project" value="UniProtKB-KW"/>
</dbReference>
<dbReference type="InterPro" id="IPR042206">
    <property type="entry name" value="CRISPR-assoc_Cas1_C"/>
</dbReference>
<evidence type="ECO:0000256" key="3">
    <source>
        <dbReference type="ARBA" id="ARBA00022759"/>
    </source>
</evidence>
<dbReference type="InterPro" id="IPR050646">
    <property type="entry name" value="Cas1"/>
</dbReference>
<dbReference type="FunFam" id="3.100.10.20:FF:000001">
    <property type="entry name" value="CRISPR-associated endonuclease Cas1"/>
    <property type="match status" value="1"/>
</dbReference>
<dbReference type="InterPro" id="IPR002729">
    <property type="entry name" value="CRISPR-assoc_Cas1"/>
</dbReference>
<dbReference type="NCBIfam" id="TIGR03638">
    <property type="entry name" value="cas1_ECOLI"/>
    <property type="match status" value="1"/>
</dbReference>
<accession>A0A061KD01</accession>
<dbReference type="AlphaFoldDB" id="A0A061KD01"/>
<feature type="binding site" evidence="8">
    <location>
        <position position="141"/>
    </location>
    <ligand>
        <name>Mn(2+)</name>
        <dbReference type="ChEBI" id="CHEBI:29035"/>
    </ligand>
</feature>
<keyword evidence="1 8" id="KW-0540">Nuclease</keyword>
<dbReference type="EMBL" id="AASWIS010000005">
    <property type="protein sequence ID" value="EFH5891892.1"/>
    <property type="molecule type" value="Genomic_DNA"/>
</dbReference>
<dbReference type="Gene3D" id="1.20.120.920">
    <property type="entry name" value="CRISPR-associated endonuclease Cas1, C-terminal domain"/>
    <property type="match status" value="1"/>
</dbReference>
<evidence type="ECO:0000256" key="9">
    <source>
        <dbReference type="SAM" id="MobiDB-lite"/>
    </source>
</evidence>
<evidence type="ECO:0000313" key="15">
    <source>
        <dbReference type="EMBL" id="MWT85463.1"/>
    </source>
</evidence>
<organism evidence="14 17">
    <name type="scientific">Escherichia coli</name>
    <dbReference type="NCBI Taxonomy" id="562"/>
    <lineage>
        <taxon>Bacteria</taxon>
        <taxon>Pseudomonadati</taxon>
        <taxon>Pseudomonadota</taxon>
        <taxon>Gammaproteobacteria</taxon>
        <taxon>Enterobacterales</taxon>
        <taxon>Enterobacteriaceae</taxon>
        <taxon>Escherichia</taxon>
    </lineage>
</organism>
<reference evidence="12 23" key="5">
    <citation type="submission" date="2022-07" db="EMBL/GenBank/DDBJ databases">
        <title>The wastewater resistome of Residential Aged Care Facilities indicates a role of antimicrobial stewardship in reducing resistance.</title>
        <authorList>
            <person name="Sapula S."/>
            <person name="Hart B.J."/>
            <person name="Henrietta V."/>
            <person name="Amsalu A."/>
            <person name="Jon W."/>
            <person name="Siderius N."/>
            <person name="Nguyen L."/>
            <person name="Turnidge J."/>
            <person name="Gerber C."/>
        </authorList>
    </citation>
    <scope>NUCLEOTIDE SEQUENCE [LARGE SCALE GENOMIC DNA]</scope>
    <source>
        <strain evidence="12 23">ECA685</strain>
    </source>
</reference>
<dbReference type="Proteomes" id="UP000531813">
    <property type="component" value="Unassembled WGS sequence"/>
</dbReference>
<evidence type="ECO:0000256" key="6">
    <source>
        <dbReference type="ARBA" id="ARBA00023118"/>
    </source>
</evidence>
<reference evidence="16 18" key="2">
    <citation type="submission" date="2019-12" db="EMBL/GenBank/DDBJ databases">
        <title>Enteriobacteria Tanzani isolates_10434.</title>
        <authorList>
            <person name="Subbiah M."/>
            <person name="Call D."/>
        </authorList>
    </citation>
    <scope>NUCLEOTIDE SEQUENCE [LARGE SCALE GENOMIC DNA]</scope>
    <source>
        <strain evidence="16 18">10434wG3</strain>
    </source>
</reference>
<dbReference type="Proteomes" id="UP000436482">
    <property type="component" value="Unassembled WGS sequence"/>
</dbReference>
<dbReference type="PANTHER" id="PTHR34353:SF3">
    <property type="entry name" value="CRISPR-ASSOCIATED ENDONUCLEASE CAS1"/>
    <property type="match status" value="1"/>
</dbReference>
<reference evidence="10 22" key="1">
    <citation type="submission" date="2018-08" db="EMBL/GenBank/DDBJ databases">
        <authorList>
            <consortium name="NARMS: The National Antimicrobial Resistance Monitoring System"/>
        </authorList>
    </citation>
    <scope>NUCLEOTIDE SEQUENCE [LARGE SCALE GENOMIC DNA]</scope>
    <source>
        <strain evidence="10 22">FSIS11706358</strain>
    </source>
</reference>
<dbReference type="GeneID" id="75058615"/>
<gene>
    <name evidence="14" type="primary">cas1e</name>
    <name evidence="8" type="synonym">cas1</name>
    <name evidence="10" type="ORF">C0P57_004104</name>
    <name evidence="11" type="ORF">GOP25_06515</name>
    <name evidence="15" type="ORF">GP954_09895</name>
    <name evidence="13" type="ORF">GP975_13820</name>
    <name evidence="14" type="ORF">GP979_09545</name>
    <name evidence="16" type="ORF">GRW24_06490</name>
    <name evidence="12" type="ORF">NQD80_09030</name>
</gene>
<comment type="caution">
    <text evidence="14">The sequence shown here is derived from an EMBL/GenBank/DDBJ whole genome shotgun (WGS) entry which is preliminary data.</text>
</comment>
<dbReference type="EMBL" id="WTQQ01000098">
    <property type="protein sequence ID" value="MWR88551.1"/>
    <property type="molecule type" value="Genomic_DNA"/>
</dbReference>
<keyword evidence="7 8" id="KW-0238">DNA-binding</keyword>
<evidence type="ECO:0000313" key="23">
    <source>
        <dbReference type="Proteomes" id="UP001247581"/>
    </source>
</evidence>
<dbReference type="Pfam" id="PF01867">
    <property type="entry name" value="Cas_Cas1"/>
    <property type="match status" value="1"/>
</dbReference>
<name>A0A061KD01_ECOLX</name>
<dbReference type="EMBL" id="JANIDP010000020">
    <property type="protein sequence ID" value="MDR6045950.1"/>
    <property type="molecule type" value="Genomic_DNA"/>
</dbReference>
<dbReference type="EMBL" id="AASFZR010000087">
    <property type="protein sequence ID" value="EFB4534767.1"/>
    <property type="molecule type" value="Genomic_DNA"/>
</dbReference>
<dbReference type="InterPro" id="IPR033641">
    <property type="entry name" value="Cas1_I-E"/>
</dbReference>
<evidence type="ECO:0000313" key="17">
    <source>
        <dbReference type="Proteomes" id="UP000436482"/>
    </source>
</evidence>
<evidence type="ECO:0000256" key="4">
    <source>
        <dbReference type="ARBA" id="ARBA00022801"/>
    </source>
</evidence>
<sequence length="305" mass="33180">MTWLPLNPIPLKDRVSMIFLQYGQIDVIDGAFVLIDKTGIRTHIPVGSVACIMLEPGTRVSHAAVRLAAQVGTLLVWVGEAGVRVYASGQPGGARSDKLLYQAKLALDEDLRLKVVRKMFELRFGEPAPARRSVEQLRGIEGSRVRATYALLAKQYGVTWNGRRYDPKDWEKGDTVNQCISAATSCLYGVTEAAILAAGYAPAIGFVHTGKPLSFVYDIADIIKFDTVVPKAFEIARRNPGEPDREVRLACRDIFRSSKTLAKLIPLIEDVLAAGEIQPPAPPEDAQPVAIPLPVSLGDAGHRSS</sequence>
<comment type="function">
    <text evidence="8">CRISPR (clustered regularly interspaced short palindromic repeat), is an adaptive immune system that provides protection against mobile genetic elements (viruses, transposable elements and conjugative plasmids). CRISPR clusters contain spacers, sequences complementary to antecedent mobile elements, and target invading nucleic acids. CRISPR clusters are transcribed and processed into CRISPR RNA (crRNA). Acts as a dsDNA endonuclease. Involved in the integration of spacer DNA into the CRISPR cassette.</text>
</comment>
<dbReference type="InterPro" id="IPR019851">
    <property type="entry name" value="CRISPR-assoc_Cas1_ECOLI"/>
</dbReference>
<evidence type="ECO:0000313" key="16">
    <source>
        <dbReference type="EMBL" id="MXJ08123.1"/>
    </source>
</evidence>
<evidence type="ECO:0000313" key="11">
    <source>
        <dbReference type="EMBL" id="EFH5891892.1"/>
    </source>
</evidence>
<evidence type="ECO:0000313" key="14">
    <source>
        <dbReference type="EMBL" id="MWR88551.1"/>
    </source>
</evidence>
<dbReference type="Gene3D" id="3.100.10.20">
    <property type="entry name" value="CRISPR-associated endonuclease Cas1, N-terminal domain"/>
    <property type="match status" value="1"/>
</dbReference>
<dbReference type="FunFam" id="1.20.120.920:FF:000003">
    <property type="entry name" value="CRISPR-associated endonuclease Cas1"/>
    <property type="match status" value="1"/>
</dbReference>
<dbReference type="Proteomes" id="UP000447081">
    <property type="component" value="Unassembled WGS sequence"/>
</dbReference>
<proteinExistence type="inferred from homology"/>
<keyword evidence="2 8" id="KW-0479">Metal-binding</keyword>
<dbReference type="GO" id="GO:0051607">
    <property type="term" value="P:defense response to virus"/>
    <property type="evidence" value="ECO:0007669"/>
    <property type="project" value="UniProtKB-UniRule"/>
</dbReference>
<evidence type="ECO:0000256" key="7">
    <source>
        <dbReference type="ARBA" id="ARBA00023125"/>
    </source>
</evidence>
<evidence type="ECO:0000313" key="22">
    <source>
        <dbReference type="Proteomes" id="UP000542214"/>
    </source>
</evidence>
<dbReference type="SMR" id="A0A061KD01"/>
<keyword evidence="5 8" id="KW-0460">Magnesium</keyword>
<evidence type="ECO:0000313" key="19">
    <source>
        <dbReference type="Proteomes" id="UP000460875"/>
    </source>
</evidence>
<keyword evidence="8" id="KW-0464">Manganese</keyword>
<dbReference type="Proteomes" id="UP000460875">
    <property type="component" value="Unassembled WGS sequence"/>
</dbReference>
<dbReference type="Proteomes" id="UP000542214">
    <property type="component" value="Unassembled WGS sequence"/>
</dbReference>
<dbReference type="InterPro" id="IPR042211">
    <property type="entry name" value="CRISPR-assoc_Cas1_N"/>
</dbReference>
<keyword evidence="3 8" id="KW-0255">Endonuclease</keyword>
<comment type="subunit">
    <text evidence="8">Homodimer, forms a heterotetramer with a Cas2 homodimer.</text>
</comment>
<evidence type="ECO:0000313" key="10">
    <source>
        <dbReference type="EMBL" id="EFB4534767.1"/>
    </source>
</evidence>
<dbReference type="EMBL" id="WTQT01000285">
    <property type="protein sequence ID" value="MWR39121.1"/>
    <property type="molecule type" value="Genomic_DNA"/>
</dbReference>
<dbReference type="Proteomes" id="UP001247581">
    <property type="component" value="Unassembled WGS sequence"/>
</dbReference>
<protein>
    <recommendedName>
        <fullName evidence="8">CRISPR-associated endonuclease Cas1</fullName>
        <ecNumber evidence="8">3.1.-.-</ecNumber>
    </recommendedName>
</protein>
<dbReference type="NCBIfam" id="TIGR00287">
    <property type="entry name" value="cas1"/>
    <property type="match status" value="2"/>
</dbReference>
<evidence type="ECO:0000313" key="20">
    <source>
        <dbReference type="Proteomes" id="UP000480485"/>
    </source>
</evidence>